<proteinExistence type="predicted"/>
<evidence type="ECO:0000313" key="4">
    <source>
        <dbReference type="EMBL" id="GIJ00672.1"/>
    </source>
</evidence>
<dbReference type="RefSeq" id="WP_203936019.1">
    <property type="nucleotide sequence ID" value="NZ_BAAAGJ010000024.1"/>
</dbReference>
<dbReference type="Gene3D" id="1.10.1660.10">
    <property type="match status" value="2"/>
</dbReference>
<dbReference type="Proteomes" id="UP000652013">
    <property type="component" value="Unassembled WGS sequence"/>
</dbReference>
<evidence type="ECO:0000313" key="5">
    <source>
        <dbReference type="Proteomes" id="UP000652013"/>
    </source>
</evidence>
<dbReference type="GO" id="GO:0003677">
    <property type="term" value="F:DNA binding"/>
    <property type="evidence" value="ECO:0007669"/>
    <property type="project" value="UniProtKB-KW"/>
</dbReference>
<feature type="domain" description="HTH merR-type" evidence="3">
    <location>
        <begin position="118"/>
        <end position="185"/>
    </location>
</feature>
<evidence type="ECO:0000256" key="2">
    <source>
        <dbReference type="SAM" id="MobiDB-lite"/>
    </source>
</evidence>
<evidence type="ECO:0000259" key="3">
    <source>
        <dbReference type="PROSITE" id="PS50937"/>
    </source>
</evidence>
<dbReference type="EMBL" id="BOOY01000001">
    <property type="protein sequence ID" value="GIJ00672.1"/>
    <property type="molecule type" value="Genomic_DNA"/>
</dbReference>
<organism evidence="4 5">
    <name type="scientific">Spirilliplanes yamanashiensis</name>
    <dbReference type="NCBI Taxonomy" id="42233"/>
    <lineage>
        <taxon>Bacteria</taxon>
        <taxon>Bacillati</taxon>
        <taxon>Actinomycetota</taxon>
        <taxon>Actinomycetes</taxon>
        <taxon>Micromonosporales</taxon>
        <taxon>Micromonosporaceae</taxon>
        <taxon>Spirilliplanes</taxon>
    </lineage>
</organism>
<gene>
    <name evidence="4" type="ORF">Sya03_00240</name>
</gene>
<dbReference type="SMART" id="SM00422">
    <property type="entry name" value="HTH_MERR"/>
    <property type="match status" value="2"/>
</dbReference>
<comment type="caution">
    <text evidence="4">The sequence shown here is derived from an EMBL/GenBank/DDBJ whole genome shotgun (WGS) entry which is preliminary data.</text>
</comment>
<evidence type="ECO:0000256" key="1">
    <source>
        <dbReference type="ARBA" id="ARBA00023125"/>
    </source>
</evidence>
<dbReference type="Pfam" id="PF00376">
    <property type="entry name" value="MerR"/>
    <property type="match status" value="1"/>
</dbReference>
<dbReference type="AlphaFoldDB" id="A0A8J4DFI4"/>
<dbReference type="Pfam" id="PF13411">
    <property type="entry name" value="MerR_1"/>
    <property type="match status" value="1"/>
</dbReference>
<dbReference type="InterPro" id="IPR009061">
    <property type="entry name" value="DNA-bd_dom_put_sf"/>
</dbReference>
<dbReference type="PROSITE" id="PS50937">
    <property type="entry name" value="HTH_MERR_2"/>
    <property type="match status" value="2"/>
</dbReference>
<name>A0A8J4DFI4_9ACTN</name>
<keyword evidence="1" id="KW-0238">DNA-binding</keyword>
<reference evidence="4" key="1">
    <citation type="submission" date="2021-01" db="EMBL/GenBank/DDBJ databases">
        <title>Whole genome shotgun sequence of Spirilliplanes yamanashiensis NBRC 15828.</title>
        <authorList>
            <person name="Komaki H."/>
            <person name="Tamura T."/>
        </authorList>
    </citation>
    <scope>NUCLEOTIDE SEQUENCE</scope>
    <source>
        <strain evidence="4">NBRC 15828</strain>
    </source>
</reference>
<dbReference type="PANTHER" id="PTHR30204:SF93">
    <property type="entry name" value="HTH MERR-TYPE DOMAIN-CONTAINING PROTEIN"/>
    <property type="match status" value="1"/>
</dbReference>
<accession>A0A8J4DFI4</accession>
<dbReference type="InterPro" id="IPR000551">
    <property type="entry name" value="MerR-type_HTH_dom"/>
</dbReference>
<protein>
    <submittedName>
        <fullName evidence="4">MerR family transcriptional regulator</fullName>
    </submittedName>
</protein>
<keyword evidence="5" id="KW-1185">Reference proteome</keyword>
<feature type="region of interest" description="Disordered" evidence="2">
    <location>
        <begin position="224"/>
        <end position="254"/>
    </location>
</feature>
<feature type="compositionally biased region" description="Low complexity" evidence="2">
    <location>
        <begin position="235"/>
        <end position="247"/>
    </location>
</feature>
<sequence>MRLVELARRAGITEQQVRNYLADGLLPPAGRAANNYRVLTERHAAALTCLRALAAGHGWARARQIMTAVHAGDVAAALACVDDGHADLASERAAVAAASRAFAEVADAPAADARGGARIGRVARAVGVRTPVLRLWERRGLLRPERDPATGYRVFAPAEQRVAHLVAVLRAGGFDFGIIADAVGTLRERGSTADALAQLARRGAQVDEASRRRLAGTAALHGYLAVSPSSPPDARTPAGSPATRPASPASPTPA</sequence>
<dbReference type="GO" id="GO:0003700">
    <property type="term" value="F:DNA-binding transcription factor activity"/>
    <property type="evidence" value="ECO:0007669"/>
    <property type="project" value="InterPro"/>
</dbReference>
<dbReference type="PANTHER" id="PTHR30204">
    <property type="entry name" value="REDOX-CYCLING DRUG-SENSING TRANSCRIPTIONAL ACTIVATOR SOXR"/>
    <property type="match status" value="1"/>
</dbReference>
<dbReference type="SUPFAM" id="SSF46955">
    <property type="entry name" value="Putative DNA-binding domain"/>
    <property type="match status" value="2"/>
</dbReference>
<dbReference type="InterPro" id="IPR047057">
    <property type="entry name" value="MerR_fam"/>
</dbReference>
<feature type="domain" description="HTH merR-type" evidence="3">
    <location>
        <begin position="1"/>
        <end position="38"/>
    </location>
</feature>